<evidence type="ECO:0000313" key="3">
    <source>
        <dbReference type="Proteomes" id="UP000034457"/>
    </source>
</evidence>
<reference evidence="2 3" key="1">
    <citation type="journal article" date="2015" name="Nature">
        <title>rRNA introns, odd ribosomes, and small enigmatic genomes across a large radiation of phyla.</title>
        <authorList>
            <person name="Brown C.T."/>
            <person name="Hug L.A."/>
            <person name="Thomas B.C."/>
            <person name="Sharon I."/>
            <person name="Castelle C.J."/>
            <person name="Singh A."/>
            <person name="Wilkins M.J."/>
            <person name="Williams K.H."/>
            <person name="Banfield J.F."/>
        </authorList>
    </citation>
    <scope>NUCLEOTIDE SEQUENCE [LARGE SCALE GENOMIC DNA]</scope>
</reference>
<sequence>MGAEHSPKQPSPQTDFFSVVDEAVKIAAEAAEKAAFKKIKPRPLRPSTQPKRGQIPLIMPQGISQEEKERDQRLRELQEEKNKQHSP</sequence>
<gene>
    <name evidence="2" type="ORF">UR68_C0020G0038</name>
</gene>
<name>A0A0G0BS23_9BACT</name>
<organism evidence="2 3">
    <name type="scientific">Candidatus Roizmanbacteria bacterium GW2011_GWA2_35_19</name>
    <dbReference type="NCBI Taxonomy" id="1618478"/>
    <lineage>
        <taxon>Bacteria</taxon>
        <taxon>Candidatus Roizmaniibacteriota</taxon>
    </lineage>
</organism>
<feature type="compositionally biased region" description="Basic and acidic residues" evidence="1">
    <location>
        <begin position="65"/>
        <end position="87"/>
    </location>
</feature>
<protein>
    <submittedName>
        <fullName evidence="2">Uncharacterized protein</fullName>
    </submittedName>
</protein>
<dbReference type="EMBL" id="LBQC01000020">
    <property type="protein sequence ID" value="KKP72183.1"/>
    <property type="molecule type" value="Genomic_DNA"/>
</dbReference>
<dbReference type="AlphaFoldDB" id="A0A0G0BS23"/>
<accession>A0A0G0BS23</accession>
<evidence type="ECO:0000313" key="2">
    <source>
        <dbReference type="EMBL" id="KKP72183.1"/>
    </source>
</evidence>
<proteinExistence type="predicted"/>
<feature type="region of interest" description="Disordered" evidence="1">
    <location>
        <begin position="38"/>
        <end position="87"/>
    </location>
</feature>
<comment type="caution">
    <text evidence="2">The sequence shown here is derived from an EMBL/GenBank/DDBJ whole genome shotgun (WGS) entry which is preliminary data.</text>
</comment>
<evidence type="ECO:0000256" key="1">
    <source>
        <dbReference type="SAM" id="MobiDB-lite"/>
    </source>
</evidence>
<dbReference type="Proteomes" id="UP000034457">
    <property type="component" value="Unassembled WGS sequence"/>
</dbReference>